<reference evidence="6 7" key="1">
    <citation type="submission" date="2015-07" db="EMBL/GenBank/DDBJ databases">
        <title>The genome of Eufriesea mexicana.</title>
        <authorList>
            <person name="Pan H."/>
            <person name="Kapheim K."/>
        </authorList>
    </citation>
    <scope>NUCLEOTIDE SEQUENCE [LARGE SCALE GENOMIC DNA]</scope>
    <source>
        <strain evidence="6">0111107269</strain>
        <tissue evidence="6">Whole body</tissue>
    </source>
</reference>
<dbReference type="GO" id="GO:0005886">
    <property type="term" value="C:plasma membrane"/>
    <property type="evidence" value="ECO:0007669"/>
    <property type="project" value="TreeGrafter"/>
</dbReference>
<sequence length="199" mass="23030">MARSRPEAFELMVEAEKPSKCIRFLRFLWKFFRCVFSHVSLVSLVVLYCLIGAYAFEALEASHEKEIKKSIKNIRGDVAEQLWRITKEVEVLIRENWTDKALRELKSFENNLVWMMEKEGWDGSEGEDDIQWTFAGALFYSIVVITTIALSLVSVNDTNYQVSPRGGGYASRPDMRPSGAACWCYLYQRYPNLTWSELS</sequence>
<dbReference type="InterPro" id="IPR003280">
    <property type="entry name" value="2pore_dom_K_chnl"/>
</dbReference>
<dbReference type="SUPFAM" id="SSF81324">
    <property type="entry name" value="Voltage-gated potassium channels"/>
    <property type="match status" value="1"/>
</dbReference>
<name>A0A310SD75_9HYME</name>
<comment type="subcellular location">
    <subcellularLocation>
        <location evidence="1">Membrane</location>
        <topology evidence="1">Multi-pass membrane protein</topology>
    </subcellularLocation>
</comment>
<dbReference type="Proteomes" id="UP000250275">
    <property type="component" value="Unassembled WGS sequence"/>
</dbReference>
<keyword evidence="2 5" id="KW-0812">Transmembrane</keyword>
<dbReference type="AlphaFoldDB" id="A0A310SD75"/>
<keyword evidence="4 5" id="KW-0472">Membrane</keyword>
<evidence type="ECO:0000256" key="4">
    <source>
        <dbReference type="ARBA" id="ARBA00023136"/>
    </source>
</evidence>
<organism evidence="6 7">
    <name type="scientific">Eufriesea mexicana</name>
    <dbReference type="NCBI Taxonomy" id="516756"/>
    <lineage>
        <taxon>Eukaryota</taxon>
        <taxon>Metazoa</taxon>
        <taxon>Ecdysozoa</taxon>
        <taxon>Arthropoda</taxon>
        <taxon>Hexapoda</taxon>
        <taxon>Insecta</taxon>
        <taxon>Pterygota</taxon>
        <taxon>Neoptera</taxon>
        <taxon>Endopterygota</taxon>
        <taxon>Hymenoptera</taxon>
        <taxon>Apocrita</taxon>
        <taxon>Aculeata</taxon>
        <taxon>Apoidea</taxon>
        <taxon>Anthophila</taxon>
        <taxon>Apidae</taxon>
        <taxon>Eufriesea</taxon>
    </lineage>
</organism>
<evidence type="ECO:0000256" key="5">
    <source>
        <dbReference type="SAM" id="Phobius"/>
    </source>
</evidence>
<keyword evidence="6" id="KW-0406">Ion transport</keyword>
<dbReference type="PANTHER" id="PTHR11003">
    <property type="entry name" value="POTASSIUM CHANNEL, SUBFAMILY K"/>
    <property type="match status" value="1"/>
</dbReference>
<keyword evidence="6" id="KW-0407">Ion channel</keyword>
<feature type="transmembrane region" description="Helical" evidence="5">
    <location>
        <begin position="130"/>
        <end position="155"/>
    </location>
</feature>
<dbReference type="OrthoDB" id="297496at2759"/>
<evidence type="ECO:0000256" key="1">
    <source>
        <dbReference type="ARBA" id="ARBA00004141"/>
    </source>
</evidence>
<dbReference type="Gene3D" id="1.10.287.70">
    <property type="match status" value="1"/>
</dbReference>
<dbReference type="GO" id="GO:0030322">
    <property type="term" value="P:stabilization of membrane potential"/>
    <property type="evidence" value="ECO:0007669"/>
    <property type="project" value="TreeGrafter"/>
</dbReference>
<gene>
    <name evidence="6" type="ORF">WN48_11152</name>
</gene>
<accession>A0A310SD75</accession>
<dbReference type="EMBL" id="KQ769179">
    <property type="protein sequence ID" value="OAD52906.1"/>
    <property type="molecule type" value="Genomic_DNA"/>
</dbReference>
<feature type="transmembrane region" description="Helical" evidence="5">
    <location>
        <begin position="31"/>
        <end position="56"/>
    </location>
</feature>
<dbReference type="GO" id="GO:0022841">
    <property type="term" value="F:potassium ion leak channel activity"/>
    <property type="evidence" value="ECO:0007669"/>
    <property type="project" value="TreeGrafter"/>
</dbReference>
<evidence type="ECO:0000313" key="6">
    <source>
        <dbReference type="EMBL" id="OAD52906.1"/>
    </source>
</evidence>
<keyword evidence="7" id="KW-1185">Reference proteome</keyword>
<dbReference type="PANTHER" id="PTHR11003:SF334">
    <property type="entry name" value="FI03418P"/>
    <property type="match status" value="1"/>
</dbReference>
<evidence type="ECO:0000256" key="2">
    <source>
        <dbReference type="ARBA" id="ARBA00022692"/>
    </source>
</evidence>
<proteinExistence type="predicted"/>
<dbReference type="GO" id="GO:0015271">
    <property type="term" value="F:outward rectifier potassium channel activity"/>
    <property type="evidence" value="ECO:0007669"/>
    <property type="project" value="TreeGrafter"/>
</dbReference>
<evidence type="ECO:0000313" key="7">
    <source>
        <dbReference type="Proteomes" id="UP000250275"/>
    </source>
</evidence>
<keyword evidence="3 5" id="KW-1133">Transmembrane helix</keyword>
<keyword evidence="6" id="KW-0813">Transport</keyword>
<evidence type="ECO:0000256" key="3">
    <source>
        <dbReference type="ARBA" id="ARBA00022989"/>
    </source>
</evidence>
<protein>
    <submittedName>
        <fullName evidence="6">TWiK family of potassium channels protein 7</fullName>
    </submittedName>
</protein>